<comment type="caution">
    <text evidence="3">The sequence shown here is derived from an EMBL/GenBank/DDBJ whole genome shotgun (WGS) entry which is preliminary data.</text>
</comment>
<dbReference type="OrthoDB" id="8954381at2759"/>
<keyword evidence="2" id="KW-0732">Signal</keyword>
<evidence type="ECO:0000256" key="1">
    <source>
        <dbReference type="SAM" id="MobiDB-lite"/>
    </source>
</evidence>
<sequence>MGWWWWWWWKTQAACGETRAEFSEASLRSLARLPLKKRPGSLTHEPGEGESRKKSPGQEADGNTVNTRPDPAEDSEHASELGEASGGREAVGVSPPFPSGPVKQPSVSGGFSNRCTKPKGPRDPPTEWT</sequence>
<protein>
    <submittedName>
        <fullName evidence="3">Uncharacterized protein</fullName>
    </submittedName>
</protein>
<evidence type="ECO:0000256" key="2">
    <source>
        <dbReference type="SAM" id="SignalP"/>
    </source>
</evidence>
<feature type="compositionally biased region" description="Polar residues" evidence="1">
    <location>
        <begin position="105"/>
        <end position="115"/>
    </location>
</feature>
<accession>A0A8T2NS02</accession>
<dbReference type="AlphaFoldDB" id="A0A8T2NS02"/>
<gene>
    <name evidence="3" type="ORF">JZ751_024148</name>
</gene>
<dbReference type="EMBL" id="JAFBMS010000058">
    <property type="protein sequence ID" value="KAG9339117.1"/>
    <property type="molecule type" value="Genomic_DNA"/>
</dbReference>
<feature type="region of interest" description="Disordered" evidence="1">
    <location>
        <begin position="30"/>
        <end position="129"/>
    </location>
</feature>
<evidence type="ECO:0000313" key="4">
    <source>
        <dbReference type="Proteomes" id="UP000824540"/>
    </source>
</evidence>
<feature type="chain" id="PRO_5035906431" evidence="2">
    <location>
        <begin position="17"/>
        <end position="129"/>
    </location>
</feature>
<keyword evidence="4" id="KW-1185">Reference proteome</keyword>
<evidence type="ECO:0000313" key="3">
    <source>
        <dbReference type="EMBL" id="KAG9339117.1"/>
    </source>
</evidence>
<feature type="compositionally biased region" description="Basic and acidic residues" evidence="1">
    <location>
        <begin position="120"/>
        <end position="129"/>
    </location>
</feature>
<feature type="compositionally biased region" description="Basic and acidic residues" evidence="1">
    <location>
        <begin position="70"/>
        <end position="80"/>
    </location>
</feature>
<feature type="signal peptide" evidence="2">
    <location>
        <begin position="1"/>
        <end position="16"/>
    </location>
</feature>
<name>A0A8T2NS02_9TELE</name>
<proteinExistence type="predicted"/>
<organism evidence="3 4">
    <name type="scientific">Albula glossodonta</name>
    <name type="common">roundjaw bonefish</name>
    <dbReference type="NCBI Taxonomy" id="121402"/>
    <lineage>
        <taxon>Eukaryota</taxon>
        <taxon>Metazoa</taxon>
        <taxon>Chordata</taxon>
        <taxon>Craniata</taxon>
        <taxon>Vertebrata</taxon>
        <taxon>Euteleostomi</taxon>
        <taxon>Actinopterygii</taxon>
        <taxon>Neopterygii</taxon>
        <taxon>Teleostei</taxon>
        <taxon>Albuliformes</taxon>
        <taxon>Albulidae</taxon>
        <taxon>Albula</taxon>
    </lineage>
</organism>
<reference evidence="3" key="1">
    <citation type="thesis" date="2021" institute="BYU ScholarsArchive" country="Provo, UT, USA">
        <title>Applications of and Algorithms for Genome Assembly and Genomic Analyses with an Emphasis on Marine Teleosts.</title>
        <authorList>
            <person name="Pickett B.D."/>
        </authorList>
    </citation>
    <scope>NUCLEOTIDE SEQUENCE</scope>
    <source>
        <strain evidence="3">HI-2016</strain>
    </source>
</reference>
<dbReference type="Proteomes" id="UP000824540">
    <property type="component" value="Unassembled WGS sequence"/>
</dbReference>